<reference evidence="2 3" key="1">
    <citation type="submission" date="2016-07" db="EMBL/GenBank/DDBJ databases">
        <title>Pervasive Adenine N6-methylation of Active Genes in Fungi.</title>
        <authorList>
            <consortium name="DOE Joint Genome Institute"/>
            <person name="Mondo S.J."/>
            <person name="Dannebaum R.O."/>
            <person name="Kuo R.C."/>
            <person name="Labutti K."/>
            <person name="Haridas S."/>
            <person name="Kuo A."/>
            <person name="Salamov A."/>
            <person name="Ahrendt S.R."/>
            <person name="Lipzen A."/>
            <person name="Sullivan W."/>
            <person name="Andreopoulos W.B."/>
            <person name="Clum A."/>
            <person name="Lindquist E."/>
            <person name="Daum C."/>
            <person name="Ramamoorthy G.K."/>
            <person name="Gryganskyi A."/>
            <person name="Culley D."/>
            <person name="Magnuson J.K."/>
            <person name="James T.Y."/>
            <person name="O'Malley M.A."/>
            <person name="Stajich J.E."/>
            <person name="Spatafora J.W."/>
            <person name="Visel A."/>
            <person name="Grigoriev I.V."/>
        </authorList>
    </citation>
    <scope>NUCLEOTIDE SEQUENCE [LARGE SCALE GENOMIC DNA]</scope>
    <source>
        <strain evidence="2 3">NRRL 2496</strain>
    </source>
</reference>
<organism evidence="2 3">
    <name type="scientific">Syncephalastrum racemosum</name>
    <name type="common">Filamentous fungus</name>
    <dbReference type="NCBI Taxonomy" id="13706"/>
    <lineage>
        <taxon>Eukaryota</taxon>
        <taxon>Fungi</taxon>
        <taxon>Fungi incertae sedis</taxon>
        <taxon>Mucoromycota</taxon>
        <taxon>Mucoromycotina</taxon>
        <taxon>Mucoromycetes</taxon>
        <taxon>Mucorales</taxon>
        <taxon>Syncephalastraceae</taxon>
        <taxon>Syncephalastrum</taxon>
    </lineage>
</organism>
<protein>
    <submittedName>
        <fullName evidence="2">Uncharacterized protein</fullName>
    </submittedName>
</protein>
<sequence length="79" mass="8199">MNKDISHVQVPRMAKRRKSSAATAAFIAVAIFAASLETVVVVRGKAMESPVVSVIRIVAFSVTGAATAFARAGIARQAA</sequence>
<accession>A0A1X2HQN0</accession>
<gene>
    <name evidence="2" type="ORF">BCR43DRAFT_187577</name>
</gene>
<dbReference type="Proteomes" id="UP000242180">
    <property type="component" value="Unassembled WGS sequence"/>
</dbReference>
<dbReference type="InParanoid" id="A0A1X2HQN0"/>
<evidence type="ECO:0000256" key="1">
    <source>
        <dbReference type="SAM" id="Phobius"/>
    </source>
</evidence>
<keyword evidence="1" id="KW-0472">Membrane</keyword>
<name>A0A1X2HQN0_SYNRA</name>
<evidence type="ECO:0000313" key="2">
    <source>
        <dbReference type="EMBL" id="ORZ01657.1"/>
    </source>
</evidence>
<dbReference type="EMBL" id="MCGN01000002">
    <property type="protein sequence ID" value="ORZ01657.1"/>
    <property type="molecule type" value="Genomic_DNA"/>
</dbReference>
<keyword evidence="1" id="KW-0812">Transmembrane</keyword>
<keyword evidence="1" id="KW-1133">Transmembrane helix</keyword>
<dbReference type="AlphaFoldDB" id="A0A1X2HQN0"/>
<keyword evidence="3" id="KW-1185">Reference proteome</keyword>
<evidence type="ECO:0000313" key="3">
    <source>
        <dbReference type="Proteomes" id="UP000242180"/>
    </source>
</evidence>
<feature type="transmembrane region" description="Helical" evidence="1">
    <location>
        <begin position="54"/>
        <end position="74"/>
    </location>
</feature>
<proteinExistence type="predicted"/>
<feature type="transmembrane region" description="Helical" evidence="1">
    <location>
        <begin position="21"/>
        <end position="42"/>
    </location>
</feature>
<comment type="caution">
    <text evidence="2">The sequence shown here is derived from an EMBL/GenBank/DDBJ whole genome shotgun (WGS) entry which is preliminary data.</text>
</comment>